<keyword evidence="5" id="KW-0949">S-adenosyl-L-methionine</keyword>
<dbReference type="Pfam" id="PF00856">
    <property type="entry name" value="SET"/>
    <property type="match status" value="1"/>
</dbReference>
<evidence type="ECO:0000256" key="7">
    <source>
        <dbReference type="ARBA" id="ARBA00023015"/>
    </source>
</evidence>
<dbReference type="EMBL" id="JAWPEI010000001">
    <property type="protein sequence ID" value="KAK4736537.1"/>
    <property type="molecule type" value="Genomic_DNA"/>
</dbReference>
<dbReference type="PROSITE" id="PS50280">
    <property type="entry name" value="SET"/>
    <property type="match status" value="1"/>
</dbReference>
<dbReference type="SMART" id="SM00317">
    <property type="entry name" value="SET"/>
    <property type="match status" value="1"/>
</dbReference>
<accession>A0AAV9MES3</accession>
<evidence type="ECO:0000256" key="8">
    <source>
        <dbReference type="ARBA" id="ARBA00023163"/>
    </source>
</evidence>
<keyword evidence="3" id="KW-0489">Methyltransferase</keyword>
<keyword evidence="9" id="KW-0539">Nucleus</keyword>
<feature type="region of interest" description="Disordered" evidence="11">
    <location>
        <begin position="1394"/>
        <end position="1428"/>
    </location>
</feature>
<dbReference type="SUPFAM" id="SSF55277">
    <property type="entry name" value="GYF domain"/>
    <property type="match status" value="1"/>
</dbReference>
<evidence type="ECO:0000256" key="1">
    <source>
        <dbReference type="ARBA" id="ARBA00004123"/>
    </source>
</evidence>
<proteinExistence type="predicted"/>
<feature type="compositionally biased region" description="Basic and acidic residues" evidence="11">
    <location>
        <begin position="883"/>
        <end position="904"/>
    </location>
</feature>
<evidence type="ECO:0000256" key="2">
    <source>
        <dbReference type="ARBA" id="ARBA00012182"/>
    </source>
</evidence>
<keyword evidence="15" id="KW-1185">Reference proteome</keyword>
<protein>
    <recommendedName>
        <fullName evidence="2">[histone H3]-lysine(4) N-trimethyltransferase</fullName>
        <ecNumber evidence="2">2.1.1.354</ecNumber>
    </recommendedName>
</protein>
<feature type="domain" description="GYF" evidence="13">
    <location>
        <begin position="244"/>
        <end position="291"/>
    </location>
</feature>
<evidence type="ECO:0000313" key="15">
    <source>
        <dbReference type="Proteomes" id="UP001311915"/>
    </source>
</evidence>
<evidence type="ECO:0000256" key="5">
    <source>
        <dbReference type="ARBA" id="ARBA00022691"/>
    </source>
</evidence>
<dbReference type="PANTHER" id="PTHR45814">
    <property type="entry name" value="HISTONE-LYSINE N-METHYLTRANSFERASE SETD1"/>
    <property type="match status" value="1"/>
</dbReference>
<dbReference type="Gene3D" id="2.170.270.10">
    <property type="entry name" value="SET domain"/>
    <property type="match status" value="1"/>
</dbReference>
<dbReference type="Gene3D" id="3.30.1490.40">
    <property type="match status" value="2"/>
</dbReference>
<keyword evidence="4" id="KW-0808">Transferase</keyword>
<dbReference type="GO" id="GO:0140999">
    <property type="term" value="F:histone H3K4 trimethyltransferase activity"/>
    <property type="evidence" value="ECO:0007669"/>
    <property type="project" value="UniProtKB-EC"/>
</dbReference>
<dbReference type="Proteomes" id="UP001311915">
    <property type="component" value="Unassembled WGS sequence"/>
</dbReference>
<comment type="catalytic activity">
    <reaction evidence="10">
        <text>L-lysyl(4)-[histone H3] + 3 S-adenosyl-L-methionine = N(6),N(6),N(6)-trimethyl-L-lysyl(4)-[histone H3] + 3 S-adenosyl-L-homocysteine + 3 H(+)</text>
        <dbReference type="Rhea" id="RHEA:60260"/>
        <dbReference type="Rhea" id="RHEA-COMP:15537"/>
        <dbReference type="Rhea" id="RHEA-COMP:15547"/>
        <dbReference type="ChEBI" id="CHEBI:15378"/>
        <dbReference type="ChEBI" id="CHEBI:29969"/>
        <dbReference type="ChEBI" id="CHEBI:57856"/>
        <dbReference type="ChEBI" id="CHEBI:59789"/>
        <dbReference type="ChEBI" id="CHEBI:61961"/>
        <dbReference type="EC" id="2.1.1.354"/>
    </reaction>
</comment>
<organism evidence="14 15">
    <name type="scientific">Solanum pinnatisectum</name>
    <name type="common">tansyleaf nightshade</name>
    <dbReference type="NCBI Taxonomy" id="50273"/>
    <lineage>
        <taxon>Eukaryota</taxon>
        <taxon>Viridiplantae</taxon>
        <taxon>Streptophyta</taxon>
        <taxon>Embryophyta</taxon>
        <taxon>Tracheophyta</taxon>
        <taxon>Spermatophyta</taxon>
        <taxon>Magnoliopsida</taxon>
        <taxon>eudicotyledons</taxon>
        <taxon>Gunneridae</taxon>
        <taxon>Pentapetalae</taxon>
        <taxon>asterids</taxon>
        <taxon>lamiids</taxon>
        <taxon>Solanales</taxon>
        <taxon>Solanaceae</taxon>
        <taxon>Solanoideae</taxon>
        <taxon>Solaneae</taxon>
        <taxon>Solanum</taxon>
    </lineage>
</organism>
<comment type="caution">
    <text evidence="14">The sequence shown here is derived from an EMBL/GenBank/DDBJ whole genome shotgun (WGS) entry which is preliminary data.</text>
</comment>
<dbReference type="PROSITE" id="PS50829">
    <property type="entry name" value="GYF"/>
    <property type="match status" value="1"/>
</dbReference>
<evidence type="ECO:0000256" key="4">
    <source>
        <dbReference type="ARBA" id="ARBA00022679"/>
    </source>
</evidence>
<reference evidence="14 15" key="1">
    <citation type="submission" date="2023-10" db="EMBL/GenBank/DDBJ databases">
        <title>Genome-Wide Identification Analysis in wild type Solanum Pinnatisectum Reveals Some Genes Defensing Phytophthora Infestans.</title>
        <authorList>
            <person name="Sun C."/>
        </authorList>
    </citation>
    <scope>NUCLEOTIDE SEQUENCE [LARGE SCALE GENOMIC DNA]</scope>
    <source>
        <strain evidence="14">LQN</strain>
        <tissue evidence="14">Leaf</tissue>
    </source>
</reference>
<evidence type="ECO:0000256" key="10">
    <source>
        <dbReference type="ARBA" id="ARBA00047571"/>
    </source>
</evidence>
<dbReference type="InterPro" id="IPR046341">
    <property type="entry name" value="SET_dom_sf"/>
</dbReference>
<keyword evidence="6" id="KW-0156">Chromatin regulator</keyword>
<feature type="compositionally biased region" description="Polar residues" evidence="11">
    <location>
        <begin position="1402"/>
        <end position="1412"/>
    </location>
</feature>
<dbReference type="CDD" id="cd19169">
    <property type="entry name" value="SET_SETD1"/>
    <property type="match status" value="1"/>
</dbReference>
<evidence type="ECO:0000256" key="9">
    <source>
        <dbReference type="ARBA" id="ARBA00023242"/>
    </source>
</evidence>
<sequence length="1720" mass="189326">MVSSMFCYESSETETDYAPFYSRKRLKSLDLMGMDVTSMDIIEDEKHDDVVSTMELTVGCWQNFGSPLCVEMSCQSNGESENVSMPRDVGGSSKIDKNSVVYPQAVLATGWMYVNEQGQMCGPYIKEQLYEGLSTGFLPEELHVYPVLNGTISNAVPLKYFNQFPDHVATGFAYVMVSSSGANGPTDKAMGVAKDSGGSGVELPTASPYSNSVAEHGTHYSNQQMATTGSAGTFAPSTSSVNEESCWFFEDHEGRKHGPHSLMELYSWCHYGYIVDSVMIHHAADKYRPFSLKSLISSWTTATTGALFLSNPDVHETAPLQDFVSEISQEVCSQLHMVIMKAARRTLLDEIVSHAISECISEKKDLKKATNQKKVTNQSVKMSSPGTRMSAGFGGSKALIDPERSAEAPNLLNRKSPAAEIPLKSSGSSKSVGSFENYCDSYTVVCRKLFDSCMQSIWNAVFYDHVSEYSSAWRKRKRWSPPCLMVESNIQAISYANCTTKLSTEVLQVEEESFPPGFEKKNVTVDLPSVSSSKDCTVELSTEVLQVEEESFGCDPDYPPGFEEKNMTADIPSVSSSKDRTEELSTEVLQVEQESFGSDLDFPPGFEEKNLTADLPSVLSSKDCTVELSTEVLQVEQESFGCDLDFPPGFEEKNMTVDLPSVSSPFNDEKVLSRSSHATDPEANDRIQPILESVLDELHLSAKMSLEEYFTSLLHEEVMGKVDSLKDGVIIKVAEDPNIFNGGASQNDSSEAILVSENLAHVDIQNTSSRKISLLQNCIDPYVIPVSDWFSSAFQKSAGLDNASSNEMTDELQPPECGTVPVQTSKVRLARSDDSILRIIWYATLSNCRQRVHEKALRELKSFLVDDIIRNFLTTSSSARRCSKSEDSQVTRSKAGDETRDKSPDALSKNGDGFPKVPTAVGKYTYYRKKKMVKRKSGSSLQPLPSGDISYEKSSINKSRKKDLLGEATEKTKGDSATSSEKEIGLKDCRRELFTNAPLVVRPSLVISCNTSSEKVASVSKAGKSNASRKNLKATFVAGVCSDNGKVDGDIVFRKRSISKKSRKQDLLGETPGSTKVDNADLNGIEIGPKDCSRELFTNASLVVPPSSVTNCNTISEKIASVSKVRGSSASRKKLKGAFVAEVSSDNGKVGEDVGFKKRSIDKSRKQDLLGEETESTQGDNAALNVQEIGLKDCRRELLTNASLIIPPSSVINYDIISEKVASVSQARRRNASRKKLKAANVTEVSSDNGMVDGNIGFKKRTNNKSTKQDHLGEETEINKGDNAALRVEEIGLKDCHKELFTNASLVVPPSPVINFNTISEKVASVSRGRSNTGHCKLKATFVAADSSGDGKVAEVANRELGTQEMQPPACSKKTPKSKLLDLKKRKLEDNLTASRSRKFQRQSSGVVNQAATKVATPEKNQKGKSRIAKHCSQSVGCARTSINGWEWRKWSSRASPAERARVRGTKVVHIQSVSSDANGSQMLNVKGISARTNRVKLRNLLAAAEGADLLKATQLKARKKRLRFQQSKIHDWGLVALEPIDAEDFVIEYVGELIRRRVSDIREHYYEKIGIGSSYLFRLDDDYVVDATKRGGIARFVNHSCEPNCYTKVISVEGQKKIFIYAKRHIASGEEITYNYKFPLEEKKIPCNCGSKRYKTIGSVLDLWFPRTPMLQFAYRVRHRVHLVSNGFALATPGWAVPDAYTYFQGQSGIACSFKIASR</sequence>
<dbReference type="InterPro" id="IPR003169">
    <property type="entry name" value="GYF"/>
</dbReference>
<gene>
    <name evidence="14" type="ORF">R3W88_000234</name>
</gene>
<feature type="region of interest" description="Disordered" evidence="11">
    <location>
        <begin position="880"/>
        <end position="914"/>
    </location>
</feature>
<evidence type="ECO:0000259" key="13">
    <source>
        <dbReference type="PROSITE" id="PS50829"/>
    </source>
</evidence>
<dbReference type="GO" id="GO:0032259">
    <property type="term" value="P:methylation"/>
    <property type="evidence" value="ECO:0007669"/>
    <property type="project" value="UniProtKB-KW"/>
</dbReference>
<comment type="subcellular location">
    <subcellularLocation>
        <location evidence="1">Nucleus</location>
    </subcellularLocation>
</comment>
<name>A0AAV9MES3_9SOLN</name>
<dbReference type="InterPro" id="IPR044570">
    <property type="entry name" value="Set1-like"/>
</dbReference>
<dbReference type="InterPro" id="IPR037841">
    <property type="entry name" value="SET_SETD1A/B"/>
</dbReference>
<dbReference type="EC" id="2.1.1.354" evidence="2"/>
<evidence type="ECO:0000256" key="6">
    <source>
        <dbReference type="ARBA" id="ARBA00022853"/>
    </source>
</evidence>
<dbReference type="InterPro" id="IPR035445">
    <property type="entry name" value="GYF-like_dom_sf"/>
</dbReference>
<dbReference type="InterPro" id="IPR001214">
    <property type="entry name" value="SET_dom"/>
</dbReference>
<feature type="region of interest" description="Disordered" evidence="11">
    <location>
        <begin position="935"/>
        <end position="980"/>
    </location>
</feature>
<keyword evidence="8" id="KW-0804">Transcription</keyword>
<evidence type="ECO:0000313" key="14">
    <source>
        <dbReference type="EMBL" id="KAK4736537.1"/>
    </source>
</evidence>
<keyword evidence="7" id="KW-0805">Transcription regulation</keyword>
<feature type="compositionally biased region" description="Basic and acidic residues" evidence="11">
    <location>
        <begin position="962"/>
        <end position="980"/>
    </location>
</feature>
<evidence type="ECO:0000256" key="3">
    <source>
        <dbReference type="ARBA" id="ARBA00022603"/>
    </source>
</evidence>
<feature type="domain" description="SET" evidence="12">
    <location>
        <begin position="1521"/>
        <end position="1638"/>
    </location>
</feature>
<dbReference type="SUPFAM" id="SSF82199">
    <property type="entry name" value="SET domain"/>
    <property type="match status" value="1"/>
</dbReference>
<evidence type="ECO:0000259" key="12">
    <source>
        <dbReference type="PROSITE" id="PS50280"/>
    </source>
</evidence>
<dbReference type="PANTHER" id="PTHR45814:SF2">
    <property type="entry name" value="HISTONE-LYSINE N-METHYLTRANSFERASE SETD1"/>
    <property type="match status" value="1"/>
</dbReference>
<dbReference type="GO" id="GO:0048188">
    <property type="term" value="C:Set1C/COMPASS complex"/>
    <property type="evidence" value="ECO:0007669"/>
    <property type="project" value="InterPro"/>
</dbReference>
<evidence type="ECO:0000256" key="11">
    <source>
        <dbReference type="SAM" id="MobiDB-lite"/>
    </source>
</evidence>